<organism evidence="11 12">
    <name type="scientific">Clostridium cylindrosporum DSM 605</name>
    <dbReference type="NCBI Taxonomy" id="1121307"/>
    <lineage>
        <taxon>Bacteria</taxon>
        <taxon>Bacillati</taxon>
        <taxon>Bacillota</taxon>
        <taxon>Clostridia</taxon>
        <taxon>Eubacteriales</taxon>
        <taxon>Clostridiaceae</taxon>
        <taxon>Clostridium</taxon>
    </lineage>
</organism>
<keyword evidence="5" id="KW-0819">tRNA processing</keyword>
<dbReference type="InterPro" id="IPR027417">
    <property type="entry name" value="P-loop_NTPase"/>
</dbReference>
<dbReference type="EMBL" id="LFVU01000001">
    <property type="protein sequence ID" value="KMT23349.1"/>
    <property type="molecule type" value="Genomic_DNA"/>
</dbReference>
<reference evidence="11 12" key="1">
    <citation type="submission" date="2015-06" db="EMBL/GenBank/DDBJ databases">
        <title>Draft genome sequence of the purine-degrading Clostridium cylindrosporum HC-1 (DSM 605).</title>
        <authorList>
            <person name="Poehlein A."/>
            <person name="Schiel-Bengelsdorf B."/>
            <person name="Bengelsdorf F."/>
            <person name="Daniel R."/>
            <person name="Duerre P."/>
        </authorList>
    </citation>
    <scope>NUCLEOTIDE SEQUENCE [LARGE SCALE GENOMIC DNA]</scope>
    <source>
        <strain evidence="11 12">DSM 605</strain>
    </source>
</reference>
<keyword evidence="9" id="KW-0460">Magnesium</keyword>
<proteinExistence type="inferred from homology"/>
<dbReference type="GO" id="GO:0046872">
    <property type="term" value="F:metal ion binding"/>
    <property type="evidence" value="ECO:0007669"/>
    <property type="project" value="UniProtKB-KW"/>
</dbReference>
<accession>A0A0J8DGJ7</accession>
<evidence type="ECO:0000256" key="3">
    <source>
        <dbReference type="ARBA" id="ARBA00019010"/>
    </source>
</evidence>
<sequence length="143" mass="16361">MIIRTNSVEETIELGEKIGLSLKVGDVVTLNGDLGAGKTHFTKGIAKGLDVDDYVTSPTFTIVNEYSGRIPLYHFDVYRIEDIYEMYEIGFEEYLYGQGVCIIEWSEVVKELLPKNTIDIVIKRIDENTRDIEIKSDREFCIK</sequence>
<dbReference type="STRING" id="1121307.CLCY_8c00860"/>
<evidence type="ECO:0000256" key="7">
    <source>
        <dbReference type="ARBA" id="ARBA00022741"/>
    </source>
</evidence>
<dbReference type="Proteomes" id="UP000036756">
    <property type="component" value="Unassembled WGS sequence"/>
</dbReference>
<evidence type="ECO:0000256" key="9">
    <source>
        <dbReference type="ARBA" id="ARBA00022842"/>
    </source>
</evidence>
<evidence type="ECO:0000256" key="8">
    <source>
        <dbReference type="ARBA" id="ARBA00022840"/>
    </source>
</evidence>
<protein>
    <recommendedName>
        <fullName evidence="3">tRNA threonylcarbamoyladenosine biosynthesis protein TsaE</fullName>
    </recommendedName>
    <alternativeName>
        <fullName evidence="10">t(6)A37 threonylcarbamoyladenosine biosynthesis protein TsaE</fullName>
    </alternativeName>
</protein>
<keyword evidence="6" id="KW-0479">Metal-binding</keyword>
<gene>
    <name evidence="11" type="primary">tsaE</name>
    <name evidence="11" type="ORF">CLCY_8c00860</name>
</gene>
<dbReference type="OrthoDB" id="9815896at2"/>
<evidence type="ECO:0000256" key="1">
    <source>
        <dbReference type="ARBA" id="ARBA00004496"/>
    </source>
</evidence>
<keyword evidence="4" id="KW-0963">Cytoplasm</keyword>
<dbReference type="RefSeq" id="WP_048569163.1">
    <property type="nucleotide sequence ID" value="NZ_LFVU01000001.1"/>
</dbReference>
<dbReference type="PANTHER" id="PTHR33540:SF2">
    <property type="entry name" value="TRNA THREONYLCARBAMOYLADENOSINE BIOSYNTHESIS PROTEIN TSAE"/>
    <property type="match status" value="1"/>
</dbReference>
<dbReference type="NCBIfam" id="TIGR00150">
    <property type="entry name" value="T6A_YjeE"/>
    <property type="match status" value="1"/>
</dbReference>
<evidence type="ECO:0000313" key="12">
    <source>
        <dbReference type="Proteomes" id="UP000036756"/>
    </source>
</evidence>
<name>A0A0J8DGJ7_CLOCY</name>
<dbReference type="GO" id="GO:0005737">
    <property type="term" value="C:cytoplasm"/>
    <property type="evidence" value="ECO:0007669"/>
    <property type="project" value="UniProtKB-SubCell"/>
</dbReference>
<evidence type="ECO:0000256" key="5">
    <source>
        <dbReference type="ARBA" id="ARBA00022694"/>
    </source>
</evidence>
<evidence type="ECO:0000256" key="2">
    <source>
        <dbReference type="ARBA" id="ARBA00007599"/>
    </source>
</evidence>
<dbReference type="GO" id="GO:0005524">
    <property type="term" value="F:ATP binding"/>
    <property type="evidence" value="ECO:0007669"/>
    <property type="project" value="UniProtKB-KW"/>
</dbReference>
<dbReference type="PATRIC" id="fig|1121307.3.peg.2542"/>
<dbReference type="Gene3D" id="3.40.50.300">
    <property type="entry name" value="P-loop containing nucleotide triphosphate hydrolases"/>
    <property type="match status" value="1"/>
</dbReference>
<keyword evidence="7" id="KW-0547">Nucleotide-binding</keyword>
<dbReference type="PANTHER" id="PTHR33540">
    <property type="entry name" value="TRNA THREONYLCARBAMOYLADENOSINE BIOSYNTHESIS PROTEIN TSAE"/>
    <property type="match status" value="1"/>
</dbReference>
<dbReference type="Pfam" id="PF02367">
    <property type="entry name" value="TsaE"/>
    <property type="match status" value="1"/>
</dbReference>
<comment type="caution">
    <text evidence="11">The sequence shown here is derived from an EMBL/GenBank/DDBJ whole genome shotgun (WGS) entry which is preliminary data.</text>
</comment>
<evidence type="ECO:0000256" key="10">
    <source>
        <dbReference type="ARBA" id="ARBA00032441"/>
    </source>
</evidence>
<comment type="subcellular location">
    <subcellularLocation>
        <location evidence="1">Cytoplasm</location>
    </subcellularLocation>
</comment>
<evidence type="ECO:0000256" key="6">
    <source>
        <dbReference type="ARBA" id="ARBA00022723"/>
    </source>
</evidence>
<dbReference type="InterPro" id="IPR003442">
    <property type="entry name" value="T6A_TsaE"/>
</dbReference>
<comment type="similarity">
    <text evidence="2">Belongs to the TsaE family.</text>
</comment>
<dbReference type="SUPFAM" id="SSF52540">
    <property type="entry name" value="P-loop containing nucleoside triphosphate hydrolases"/>
    <property type="match status" value="1"/>
</dbReference>
<evidence type="ECO:0000313" key="11">
    <source>
        <dbReference type="EMBL" id="KMT23349.1"/>
    </source>
</evidence>
<keyword evidence="8" id="KW-0067">ATP-binding</keyword>
<dbReference type="AlphaFoldDB" id="A0A0J8DGJ7"/>
<evidence type="ECO:0000256" key="4">
    <source>
        <dbReference type="ARBA" id="ARBA00022490"/>
    </source>
</evidence>
<keyword evidence="12" id="KW-1185">Reference proteome</keyword>
<dbReference type="GO" id="GO:0002949">
    <property type="term" value="P:tRNA threonylcarbamoyladenosine modification"/>
    <property type="evidence" value="ECO:0007669"/>
    <property type="project" value="InterPro"/>
</dbReference>